<dbReference type="Proteomes" id="UP000281955">
    <property type="component" value="Unassembled WGS sequence"/>
</dbReference>
<evidence type="ECO:0000313" key="2">
    <source>
        <dbReference type="EMBL" id="RKS69237.1"/>
    </source>
</evidence>
<sequence length="146" mass="15147">MPLDASLAGRTYPATAPYEVAVEKLREFALAVGEPASEPSALVEAVPTFPFVVAWRGLEPFLADPDLDISLERVVHGAQRFAMSRALVPGDRVRATATIESVRVLGGSAVVSARVDLAADSPGGGAPEPVGSAWSTLVIAPRGDAQ</sequence>
<organism evidence="2 3">
    <name type="scientific">Motilibacter peucedani</name>
    <dbReference type="NCBI Taxonomy" id="598650"/>
    <lineage>
        <taxon>Bacteria</taxon>
        <taxon>Bacillati</taxon>
        <taxon>Actinomycetota</taxon>
        <taxon>Actinomycetes</taxon>
        <taxon>Motilibacterales</taxon>
        <taxon>Motilibacteraceae</taxon>
        <taxon>Motilibacter</taxon>
    </lineage>
</organism>
<accession>A0A420XLK5</accession>
<name>A0A420XLK5_9ACTN</name>
<protein>
    <submittedName>
        <fullName evidence="2">MaoC dehydratase-like protein</fullName>
    </submittedName>
</protein>
<evidence type="ECO:0000313" key="3">
    <source>
        <dbReference type="Proteomes" id="UP000281955"/>
    </source>
</evidence>
<proteinExistence type="predicted"/>
<dbReference type="Pfam" id="PF13452">
    <property type="entry name" value="FAS1_DH_region"/>
    <property type="match status" value="1"/>
</dbReference>
<feature type="domain" description="FAS1-like dehydratase" evidence="1">
    <location>
        <begin position="7"/>
        <end position="105"/>
    </location>
</feature>
<gene>
    <name evidence="2" type="ORF">CLV35_3414</name>
</gene>
<dbReference type="InterPro" id="IPR029069">
    <property type="entry name" value="HotDog_dom_sf"/>
</dbReference>
<dbReference type="EMBL" id="RBWV01000015">
    <property type="protein sequence ID" value="RKS69237.1"/>
    <property type="molecule type" value="Genomic_DNA"/>
</dbReference>
<dbReference type="SUPFAM" id="SSF54637">
    <property type="entry name" value="Thioesterase/thiol ester dehydrase-isomerase"/>
    <property type="match status" value="1"/>
</dbReference>
<dbReference type="InParanoid" id="A0A420XLK5"/>
<dbReference type="Gene3D" id="3.10.129.10">
    <property type="entry name" value="Hotdog Thioesterase"/>
    <property type="match status" value="1"/>
</dbReference>
<evidence type="ECO:0000259" key="1">
    <source>
        <dbReference type="Pfam" id="PF13452"/>
    </source>
</evidence>
<dbReference type="InterPro" id="IPR039569">
    <property type="entry name" value="FAS1-like_DH_region"/>
</dbReference>
<keyword evidence="3" id="KW-1185">Reference proteome</keyword>
<reference evidence="2 3" key="1">
    <citation type="submission" date="2018-10" db="EMBL/GenBank/DDBJ databases">
        <title>Genomic Encyclopedia of Archaeal and Bacterial Type Strains, Phase II (KMG-II): from individual species to whole genera.</title>
        <authorList>
            <person name="Goeker M."/>
        </authorList>
    </citation>
    <scope>NUCLEOTIDE SEQUENCE [LARGE SCALE GENOMIC DNA]</scope>
    <source>
        <strain evidence="2 3">RP-AC37</strain>
    </source>
</reference>
<dbReference type="RefSeq" id="WP_183062047.1">
    <property type="nucleotide sequence ID" value="NZ_RBWV01000015.1"/>
</dbReference>
<dbReference type="AlphaFoldDB" id="A0A420XLK5"/>
<comment type="caution">
    <text evidence="2">The sequence shown here is derived from an EMBL/GenBank/DDBJ whole genome shotgun (WGS) entry which is preliminary data.</text>
</comment>